<keyword evidence="2" id="KW-0288">FMN</keyword>
<accession>A0A9K3LU79</accession>
<protein>
    <submittedName>
        <fullName evidence="8">Bifunctional riboflavin kinase/FMN adenylyltransferase</fullName>
    </submittedName>
</protein>
<organism evidence="8 9">
    <name type="scientific">Nitzschia inconspicua</name>
    <dbReference type="NCBI Taxonomy" id="303405"/>
    <lineage>
        <taxon>Eukaryota</taxon>
        <taxon>Sar</taxon>
        <taxon>Stramenopiles</taxon>
        <taxon>Ochrophyta</taxon>
        <taxon>Bacillariophyta</taxon>
        <taxon>Bacillariophyceae</taxon>
        <taxon>Bacillariophycidae</taxon>
        <taxon>Bacillariales</taxon>
        <taxon>Bacillariaceae</taxon>
        <taxon>Nitzschia</taxon>
    </lineage>
</organism>
<keyword evidence="1" id="KW-0285">Flavoprotein</keyword>
<gene>
    <name evidence="8" type="ORF">IV203_029846</name>
</gene>
<dbReference type="OrthoDB" id="276388at2759"/>
<keyword evidence="9" id="KW-1185">Reference proteome</keyword>
<reference evidence="8" key="2">
    <citation type="submission" date="2021-04" db="EMBL/GenBank/DDBJ databases">
        <authorList>
            <person name="Podell S."/>
        </authorList>
    </citation>
    <scope>NUCLEOTIDE SEQUENCE</scope>
    <source>
        <strain evidence="8">Hildebrandi</strain>
    </source>
</reference>
<keyword evidence="8" id="KW-0548">Nucleotidyltransferase</keyword>
<reference evidence="8" key="1">
    <citation type="journal article" date="2021" name="Sci. Rep.">
        <title>Diploid genomic architecture of Nitzschia inconspicua, an elite biomass production diatom.</title>
        <authorList>
            <person name="Oliver A."/>
            <person name="Podell S."/>
            <person name="Pinowska A."/>
            <person name="Traller J.C."/>
            <person name="Smith S.R."/>
            <person name="McClure R."/>
            <person name="Beliaev A."/>
            <person name="Bohutskyi P."/>
            <person name="Hill E.A."/>
            <person name="Rabines A."/>
            <person name="Zheng H."/>
            <person name="Allen L.Z."/>
            <person name="Kuo A."/>
            <person name="Grigoriev I.V."/>
            <person name="Allen A.E."/>
            <person name="Hazlebeck D."/>
            <person name="Allen E.E."/>
        </authorList>
    </citation>
    <scope>NUCLEOTIDE SEQUENCE</scope>
    <source>
        <strain evidence="8">Hildebrandi</strain>
    </source>
</reference>
<dbReference type="InterPro" id="IPR023468">
    <property type="entry name" value="Riboflavin_kinase"/>
</dbReference>
<proteinExistence type="predicted"/>
<evidence type="ECO:0000313" key="9">
    <source>
        <dbReference type="Proteomes" id="UP000693970"/>
    </source>
</evidence>
<feature type="region of interest" description="Disordered" evidence="6">
    <location>
        <begin position="1"/>
        <end position="26"/>
    </location>
</feature>
<evidence type="ECO:0000256" key="6">
    <source>
        <dbReference type="SAM" id="MobiDB-lite"/>
    </source>
</evidence>
<dbReference type="PANTHER" id="PTHR22749:SF6">
    <property type="entry name" value="RIBOFLAVIN KINASE"/>
    <property type="match status" value="1"/>
</dbReference>
<dbReference type="GO" id="GO:0009398">
    <property type="term" value="P:FMN biosynthetic process"/>
    <property type="evidence" value="ECO:0007669"/>
    <property type="project" value="TreeGrafter"/>
</dbReference>
<evidence type="ECO:0000259" key="7">
    <source>
        <dbReference type="SMART" id="SM00904"/>
    </source>
</evidence>
<dbReference type="InterPro" id="IPR015865">
    <property type="entry name" value="Riboflavin_kinase_bac/euk"/>
</dbReference>
<dbReference type="Pfam" id="PF01687">
    <property type="entry name" value="Flavokinase"/>
    <property type="match status" value="1"/>
</dbReference>
<dbReference type="SMART" id="SM00904">
    <property type="entry name" value="Flavokinase"/>
    <property type="match status" value="1"/>
</dbReference>
<evidence type="ECO:0000256" key="3">
    <source>
        <dbReference type="ARBA" id="ARBA00022679"/>
    </source>
</evidence>
<evidence type="ECO:0000256" key="2">
    <source>
        <dbReference type="ARBA" id="ARBA00022643"/>
    </source>
</evidence>
<keyword evidence="3" id="KW-0808">Transferase</keyword>
<dbReference type="PANTHER" id="PTHR22749">
    <property type="entry name" value="RIBOFLAVIN KINASE/FMN ADENYLYLTRANSFERASE"/>
    <property type="match status" value="1"/>
</dbReference>
<keyword evidence="5" id="KW-0067">ATP-binding</keyword>
<evidence type="ECO:0000256" key="5">
    <source>
        <dbReference type="ARBA" id="ARBA00022840"/>
    </source>
</evidence>
<dbReference type="GO" id="GO:0008531">
    <property type="term" value="F:riboflavin kinase activity"/>
    <property type="evidence" value="ECO:0007669"/>
    <property type="project" value="InterPro"/>
</dbReference>
<dbReference type="EMBL" id="JAGRRH010000007">
    <property type="protein sequence ID" value="KAG7367176.1"/>
    <property type="molecule type" value="Genomic_DNA"/>
</dbReference>
<feature type="compositionally biased region" description="Low complexity" evidence="6">
    <location>
        <begin position="1"/>
        <end position="15"/>
    </location>
</feature>
<keyword evidence="8" id="KW-0418">Kinase</keyword>
<feature type="domain" description="Riboflavin kinase" evidence="7">
    <location>
        <begin position="45"/>
        <end position="191"/>
    </location>
</feature>
<evidence type="ECO:0000256" key="1">
    <source>
        <dbReference type="ARBA" id="ARBA00022630"/>
    </source>
</evidence>
<evidence type="ECO:0000256" key="4">
    <source>
        <dbReference type="ARBA" id="ARBA00022741"/>
    </source>
</evidence>
<dbReference type="AlphaFoldDB" id="A0A9K3LU79"/>
<comment type="caution">
    <text evidence="8">The sequence shown here is derived from an EMBL/GenBank/DDBJ whole genome shotgun (WGS) entry which is preliminary data.</text>
</comment>
<dbReference type="Proteomes" id="UP000693970">
    <property type="component" value="Unassembled WGS sequence"/>
</dbReference>
<dbReference type="GO" id="GO:0009231">
    <property type="term" value="P:riboflavin biosynthetic process"/>
    <property type="evidence" value="ECO:0007669"/>
    <property type="project" value="InterPro"/>
</dbReference>
<sequence length="218" mass="23696">MSSSSPSTYNNSDGSATENDSSTHHSDAKIHSISALTTVLDPSTVLPIRMTSVVVKGYGRGSKDLGIPTANLDRDAGQFSTASFEDLPTGIYWGFCRIGTDDHIYKTACSIGYNPYYGNNRKTVEPHLIADPNDTRRHKSSCGESLLGDFYDQSIRLSLVGYLRPELPFEGLDKLIEAIKQDIVNAEQFGDGDAASIQLEKIWVASDDSAIISKTRPG</sequence>
<evidence type="ECO:0000313" key="8">
    <source>
        <dbReference type="EMBL" id="KAG7367176.1"/>
    </source>
</evidence>
<dbReference type="GO" id="GO:0016779">
    <property type="term" value="F:nucleotidyltransferase activity"/>
    <property type="evidence" value="ECO:0007669"/>
    <property type="project" value="UniProtKB-KW"/>
</dbReference>
<dbReference type="GO" id="GO:0005524">
    <property type="term" value="F:ATP binding"/>
    <property type="evidence" value="ECO:0007669"/>
    <property type="project" value="UniProtKB-KW"/>
</dbReference>
<keyword evidence="4" id="KW-0547">Nucleotide-binding</keyword>
<name>A0A9K3LU79_9STRA</name>